<evidence type="ECO:0000313" key="4">
    <source>
        <dbReference type="EMBL" id="KAJ8461353.1"/>
    </source>
</evidence>
<keyword evidence="5" id="KW-1185">Reference proteome</keyword>
<dbReference type="Pfam" id="PF01852">
    <property type="entry name" value="START"/>
    <property type="match status" value="1"/>
</dbReference>
<dbReference type="Proteomes" id="UP001222027">
    <property type="component" value="Unassembled WGS sequence"/>
</dbReference>
<feature type="region of interest" description="Disordered" evidence="1">
    <location>
        <begin position="314"/>
        <end position="344"/>
    </location>
</feature>
<dbReference type="InterPro" id="IPR023393">
    <property type="entry name" value="START-like_dom_sf"/>
</dbReference>
<dbReference type="AlphaFoldDB" id="A0AAV8PWU1"/>
<dbReference type="InterPro" id="IPR002913">
    <property type="entry name" value="START_lipid-bd_dom"/>
</dbReference>
<gene>
    <name evidence="4" type="ORF">OPV22_034279</name>
</gene>
<reference evidence="4 5" key="1">
    <citation type="submission" date="2022-12" db="EMBL/GenBank/DDBJ databases">
        <title>Chromosome-scale assembly of the Ensete ventricosum genome.</title>
        <authorList>
            <person name="Dussert Y."/>
            <person name="Stocks J."/>
            <person name="Wendawek A."/>
            <person name="Woldeyes F."/>
            <person name="Nichols R.A."/>
            <person name="Borrell J.S."/>
        </authorList>
    </citation>
    <scope>NUCLEOTIDE SEQUENCE [LARGE SCALE GENOMIC DNA]</scope>
    <source>
        <strain evidence="5">cv. Maze</strain>
        <tissue evidence="4">Seeds</tissue>
    </source>
</reference>
<dbReference type="SUPFAM" id="SSF55961">
    <property type="entry name" value="Bet v1-like"/>
    <property type="match status" value="1"/>
</dbReference>
<dbReference type="InterPro" id="IPR051213">
    <property type="entry name" value="START_lipid_transfer"/>
</dbReference>
<dbReference type="PROSITE" id="PS50848">
    <property type="entry name" value="START"/>
    <property type="match status" value="1"/>
</dbReference>
<protein>
    <recommendedName>
        <fullName evidence="3">START domain-containing protein</fullName>
    </recommendedName>
</protein>
<dbReference type="EMBL" id="JAQQAF010000009">
    <property type="protein sequence ID" value="KAJ8461353.1"/>
    <property type="molecule type" value="Genomic_DNA"/>
</dbReference>
<dbReference type="PANTHER" id="PTHR19308">
    <property type="entry name" value="PHOSPHATIDYLCHOLINE TRANSFER PROTEIN"/>
    <property type="match status" value="1"/>
</dbReference>
<organism evidence="4 5">
    <name type="scientific">Ensete ventricosum</name>
    <name type="common">Abyssinian banana</name>
    <name type="synonym">Musa ensete</name>
    <dbReference type="NCBI Taxonomy" id="4639"/>
    <lineage>
        <taxon>Eukaryota</taxon>
        <taxon>Viridiplantae</taxon>
        <taxon>Streptophyta</taxon>
        <taxon>Embryophyta</taxon>
        <taxon>Tracheophyta</taxon>
        <taxon>Spermatophyta</taxon>
        <taxon>Magnoliopsida</taxon>
        <taxon>Liliopsida</taxon>
        <taxon>Zingiberales</taxon>
        <taxon>Musaceae</taxon>
        <taxon>Ensete</taxon>
    </lineage>
</organism>
<keyword evidence="2" id="KW-0472">Membrane</keyword>
<evidence type="ECO:0000313" key="5">
    <source>
        <dbReference type="Proteomes" id="UP001222027"/>
    </source>
</evidence>
<feature type="compositionally biased region" description="Basic and acidic residues" evidence="1">
    <location>
        <begin position="320"/>
        <end position="329"/>
    </location>
</feature>
<evidence type="ECO:0000259" key="3">
    <source>
        <dbReference type="PROSITE" id="PS50848"/>
    </source>
</evidence>
<dbReference type="GO" id="GO:0008289">
    <property type="term" value="F:lipid binding"/>
    <property type="evidence" value="ECO:0007669"/>
    <property type="project" value="InterPro"/>
</dbReference>
<feature type="region of interest" description="Disordered" evidence="1">
    <location>
        <begin position="392"/>
        <end position="411"/>
    </location>
</feature>
<comment type="caution">
    <text evidence="4">The sequence shown here is derived from an EMBL/GenBank/DDBJ whole genome shotgun (WGS) entry which is preliminary data.</text>
</comment>
<dbReference type="Gene3D" id="3.30.530.20">
    <property type="match status" value="1"/>
</dbReference>
<dbReference type="PANTHER" id="PTHR19308:SF13">
    <property type="entry name" value="OS02G0468400 PROTEIN"/>
    <property type="match status" value="1"/>
</dbReference>
<keyword evidence="2" id="KW-0812">Transmembrane</keyword>
<dbReference type="GO" id="GO:0005737">
    <property type="term" value="C:cytoplasm"/>
    <property type="evidence" value="ECO:0007669"/>
    <property type="project" value="UniProtKB-ARBA"/>
</dbReference>
<sequence>MAEPQTLPPNSARALPDSDEFWRGNAGGGWATAVVVLLLFSWQLLRLFFSRRHRAAPVAAGSSPASTTTGSLEGGPSAGISKLITDADLRDLMISLEGNLEENERWEDVIEKSSDLVSYKAKCFRPRVGPLKYFSVTTFEKCSTELLRDFYMDNEYRKEWDKILIQHDQLQVDENSGTEIGHSIKRFPLLTPREYVLAWRVWEGKDKTFFCFIKDCEHPLAPREKKYVRVVFFRSGWCIREVPGRDACEITMVHQEDAGLNIEMAKLAFAKGIWSYVSKMNSALRQYPSHPSRSRLVPILLRLIKKVPPELETNAAETSIQKEKERSDNDFGSQNRVDISQRKPSRSSKKWIANGLLLLGGVICLSRRRSNIGTQLAMACILKKLMNNGAESTQVESAQLRPDSRKTRHIG</sequence>
<feature type="transmembrane region" description="Helical" evidence="2">
    <location>
        <begin position="27"/>
        <end position="45"/>
    </location>
</feature>
<keyword evidence="2" id="KW-1133">Transmembrane helix</keyword>
<evidence type="ECO:0000256" key="2">
    <source>
        <dbReference type="SAM" id="Phobius"/>
    </source>
</evidence>
<proteinExistence type="predicted"/>
<evidence type="ECO:0000256" key="1">
    <source>
        <dbReference type="SAM" id="MobiDB-lite"/>
    </source>
</evidence>
<dbReference type="CDD" id="cd08870">
    <property type="entry name" value="START_STARD2_7-like"/>
    <property type="match status" value="1"/>
</dbReference>
<name>A0AAV8PWU1_ENSVE</name>
<feature type="domain" description="START" evidence="3">
    <location>
        <begin position="102"/>
        <end position="289"/>
    </location>
</feature>
<dbReference type="SMART" id="SM00234">
    <property type="entry name" value="START"/>
    <property type="match status" value="1"/>
</dbReference>
<accession>A0AAV8PWU1</accession>